<protein>
    <recommendedName>
        <fullName evidence="4">cystathionine gamma-lyase</fullName>
        <ecNumber evidence="4">4.4.1.1</ecNumber>
    </recommendedName>
    <alternativeName>
        <fullName evidence="7">Gamma-cystathionase</fullName>
    </alternativeName>
</protein>
<name>D1FNY6_CARBN</name>
<dbReference type="GO" id="GO:0019343">
    <property type="term" value="P:cysteine biosynthetic process via cystathionine"/>
    <property type="evidence" value="ECO:0007669"/>
    <property type="project" value="TreeGrafter"/>
</dbReference>
<dbReference type="EC" id="4.4.1.1" evidence="4"/>
<dbReference type="FunFam" id="3.90.1150.10:FF:000008">
    <property type="entry name" value="Cystathionine gamma-synthase"/>
    <property type="match status" value="1"/>
</dbReference>
<reference evidence="10" key="1">
    <citation type="thesis" date="2009" institute="James Cook University">
        <title>Molecular aspects of Carukia barnesi and Malo kingi cDNA expression libraries and screening by antibody probes.</title>
        <authorList>
            <person name="Avila-Soria G."/>
        </authorList>
    </citation>
    <scope>NUCLEOTIDE SEQUENCE</scope>
    <source>
        <tissue evidence="10">Whole jellyfish</tissue>
    </source>
</reference>
<evidence type="ECO:0000313" key="10">
    <source>
        <dbReference type="EMBL" id="ACY74433.1"/>
    </source>
</evidence>
<evidence type="ECO:0000256" key="2">
    <source>
        <dbReference type="ARBA" id="ARBA00005038"/>
    </source>
</evidence>
<dbReference type="Gene3D" id="3.40.640.10">
    <property type="entry name" value="Type I PLP-dependent aspartate aminotransferase-like (Major domain)"/>
    <property type="match status" value="1"/>
</dbReference>
<keyword evidence="5 8" id="KW-0663">Pyridoxal phosphate</keyword>
<dbReference type="CDD" id="cd00614">
    <property type="entry name" value="CGS_like"/>
    <property type="match status" value="1"/>
</dbReference>
<evidence type="ECO:0000256" key="4">
    <source>
        <dbReference type="ARBA" id="ARBA00012085"/>
    </source>
</evidence>
<dbReference type="SUPFAM" id="SSF53383">
    <property type="entry name" value="PLP-dependent transferases"/>
    <property type="match status" value="1"/>
</dbReference>
<organism evidence="10">
    <name type="scientific">Carukia barnesi</name>
    <name type="common">Irukandji jellyfish</name>
    <dbReference type="NCBI Taxonomy" id="168717"/>
    <lineage>
        <taxon>Eukaryota</taxon>
        <taxon>Metazoa</taxon>
        <taxon>Cnidaria</taxon>
        <taxon>Cubozoa</taxon>
        <taxon>Carybdeida</taxon>
        <taxon>Carukiidae</taxon>
        <taxon>Carukia</taxon>
    </lineage>
</organism>
<evidence type="ECO:0000256" key="8">
    <source>
        <dbReference type="PIRSR" id="PIRSR001434-2"/>
    </source>
</evidence>
<comment type="cofactor">
    <cofactor evidence="1 9">
        <name>pyridoxal 5'-phosphate</name>
        <dbReference type="ChEBI" id="CHEBI:597326"/>
    </cofactor>
</comment>
<dbReference type="PIRSF" id="PIRSF001434">
    <property type="entry name" value="CGS"/>
    <property type="match status" value="1"/>
</dbReference>
<evidence type="ECO:0000256" key="9">
    <source>
        <dbReference type="RuleBase" id="RU362118"/>
    </source>
</evidence>
<dbReference type="UniPathway" id="UPA00136">
    <property type="reaction ID" value="UER00202"/>
</dbReference>
<dbReference type="GO" id="GO:0019346">
    <property type="term" value="P:transsulfuration"/>
    <property type="evidence" value="ECO:0007669"/>
    <property type="project" value="InterPro"/>
</dbReference>
<dbReference type="AlphaFoldDB" id="D1FNY6"/>
<proteinExistence type="evidence at transcript level"/>
<evidence type="ECO:0000256" key="6">
    <source>
        <dbReference type="ARBA" id="ARBA00023192"/>
    </source>
</evidence>
<evidence type="ECO:0000256" key="3">
    <source>
        <dbReference type="ARBA" id="ARBA00009077"/>
    </source>
</evidence>
<dbReference type="GO" id="GO:0004123">
    <property type="term" value="F:cystathionine gamma-lyase activity"/>
    <property type="evidence" value="ECO:0007669"/>
    <property type="project" value="TreeGrafter"/>
</dbReference>
<evidence type="ECO:0000256" key="7">
    <source>
        <dbReference type="ARBA" id="ARBA00029853"/>
    </source>
</evidence>
<dbReference type="GO" id="GO:0005737">
    <property type="term" value="C:cytoplasm"/>
    <property type="evidence" value="ECO:0007669"/>
    <property type="project" value="TreeGrafter"/>
</dbReference>
<dbReference type="SMR" id="D1FNY6"/>
<accession>D1FNY6</accession>
<dbReference type="InterPro" id="IPR015421">
    <property type="entry name" value="PyrdxlP-dep_Trfase_major"/>
</dbReference>
<comment type="pathway">
    <text evidence="2">Amino-acid biosynthesis; L-cysteine biosynthesis; L-cysteine from L-homocysteine and L-serine: step 2/2.</text>
</comment>
<dbReference type="EMBL" id="EU878241">
    <property type="protein sequence ID" value="ACY74433.1"/>
    <property type="molecule type" value="mRNA"/>
</dbReference>
<sequence>MEDGRRGFPNFGTDAIHAGQEPERWNSGAVIPPISLSTTFKQDSPGVHKGYEYSRSGNPTRQSFEEAIAAAEGGKYGLAFSSGLGATTTIMLSLKSKDHVVCMDDVYGGTNRLFSKILTGHDLEFTFADMRDPAEVEKHIKPGKTKIVWVETPTNPTMKIVDIEAVSKIVHKHKDIILVVDNTFMSPYFQRPLSLGADIVFSSVTKYINGHSDVVMGVMVTSDEKIYNKLKFLQNAAGSVPSPFDCFLANRGLKTLHVRMKQHEANAIKVAKFLEESPRVNKIYYPGSPSHPQHELVKRQCKGYSGMMSFDMKGKLDHAKKFLESLKIFTLAESLGGIESLAEHPAIMTHASVDPEDREKLGISDTLIRLSVGIEEGDDLVEDIKQALEKAIPDSELKK</sequence>
<dbReference type="Pfam" id="PF01053">
    <property type="entry name" value="Cys_Met_Meta_PP"/>
    <property type="match status" value="1"/>
</dbReference>
<dbReference type="Gene3D" id="3.90.1150.10">
    <property type="entry name" value="Aspartate Aminotransferase, domain 1"/>
    <property type="match status" value="1"/>
</dbReference>
<comment type="similarity">
    <text evidence="3 9">Belongs to the trans-sulfuration enzymes family.</text>
</comment>
<evidence type="ECO:0000256" key="5">
    <source>
        <dbReference type="ARBA" id="ARBA00022898"/>
    </source>
</evidence>
<dbReference type="PANTHER" id="PTHR11808">
    <property type="entry name" value="TRANS-SULFURATION ENZYME FAMILY MEMBER"/>
    <property type="match status" value="1"/>
</dbReference>
<keyword evidence="6" id="KW-0198">Cysteine biosynthesis</keyword>
<evidence type="ECO:0000256" key="1">
    <source>
        <dbReference type="ARBA" id="ARBA00001933"/>
    </source>
</evidence>
<dbReference type="InterPro" id="IPR015422">
    <property type="entry name" value="PyrdxlP-dep_Trfase_small"/>
</dbReference>
<dbReference type="PANTHER" id="PTHR11808:SF15">
    <property type="entry name" value="CYSTATHIONINE GAMMA-LYASE"/>
    <property type="match status" value="1"/>
</dbReference>
<dbReference type="InterPro" id="IPR015424">
    <property type="entry name" value="PyrdxlP-dep_Trfase"/>
</dbReference>
<dbReference type="FunFam" id="3.40.640.10:FF:000009">
    <property type="entry name" value="Cystathionine gamma-synthase homolog"/>
    <property type="match status" value="1"/>
</dbReference>
<keyword evidence="6" id="KW-0028">Amino-acid biosynthesis</keyword>
<dbReference type="GO" id="GO:0030170">
    <property type="term" value="F:pyridoxal phosphate binding"/>
    <property type="evidence" value="ECO:0007669"/>
    <property type="project" value="InterPro"/>
</dbReference>
<feature type="modified residue" description="N6-(pyridoxal phosphate)lysine" evidence="8">
    <location>
        <position position="206"/>
    </location>
</feature>
<dbReference type="InterPro" id="IPR000277">
    <property type="entry name" value="Cys/Met-Metab_PyrdxlP-dep_enz"/>
</dbReference>